<keyword evidence="5" id="KW-0472">Membrane</keyword>
<keyword evidence="4" id="KW-1133">Transmembrane helix</keyword>
<evidence type="ECO:0000313" key="7">
    <source>
        <dbReference type="Proteomes" id="UP000243876"/>
    </source>
</evidence>
<dbReference type="OrthoDB" id="163794at2759"/>
<dbReference type="AlphaFoldDB" id="A0A0D6ER01"/>
<evidence type="ECO:0000256" key="5">
    <source>
        <dbReference type="ARBA" id="ARBA00023136"/>
    </source>
</evidence>
<evidence type="ECO:0000313" key="6">
    <source>
        <dbReference type="EMBL" id="CEQ42389.1"/>
    </source>
</evidence>
<dbReference type="Proteomes" id="UP000243876">
    <property type="component" value="Unassembled WGS sequence"/>
</dbReference>
<comment type="subcellular location">
    <subcellularLocation>
        <location evidence="1">Membrane</location>
    </subcellularLocation>
</comment>
<evidence type="ECO:0000256" key="3">
    <source>
        <dbReference type="ARBA" id="ARBA00022692"/>
    </source>
</evidence>
<feature type="non-terminal residue" evidence="6">
    <location>
        <position position="1"/>
    </location>
</feature>
<dbReference type="InterPro" id="IPR007014">
    <property type="entry name" value="FUN14"/>
</dbReference>
<dbReference type="GO" id="GO:0016020">
    <property type="term" value="C:membrane"/>
    <property type="evidence" value="ECO:0007669"/>
    <property type="project" value="UniProtKB-SubCell"/>
</dbReference>
<name>A0A0D6ER01_SPOSA</name>
<protein>
    <submittedName>
        <fullName evidence="6">SPOSA6832_04195-mRNA-1:cds</fullName>
    </submittedName>
</protein>
<reference evidence="7" key="1">
    <citation type="submission" date="2015-02" db="EMBL/GenBank/DDBJ databases">
        <authorList>
            <person name="Gon?alves P."/>
        </authorList>
    </citation>
    <scope>NUCLEOTIDE SEQUENCE [LARGE SCALE GENOMIC DNA]</scope>
</reference>
<accession>A0A0D6ER01</accession>
<evidence type="ECO:0000256" key="4">
    <source>
        <dbReference type="ARBA" id="ARBA00022989"/>
    </source>
</evidence>
<dbReference type="PANTHER" id="PTHR21346:SF10">
    <property type="entry name" value="TRANSMEMBRANE PROTEIN"/>
    <property type="match status" value="1"/>
</dbReference>
<evidence type="ECO:0000256" key="2">
    <source>
        <dbReference type="ARBA" id="ARBA00009160"/>
    </source>
</evidence>
<sequence length="238" mass="25293">MLASRFPSPMAHLLRQSARPSPFRPAHYRSLCNATPARTSSSQSFLRSYRLAVAASLPAAALTLSALDDRQPLQCASDRSYAQLPAESDPTGAAAPPPEAESIINLRDLSFGTVSGICVGIFVKKGLKVRSLHAFRTLSSPTDASAGVPSTFYKAAAFVLGGVFVLMQYLSSRSLITVNWSALTSSYDAFLTQRAGPPARQGGNRLAGLWAGFIDFVGANVQSRIRFVAGVMLGLRVG</sequence>
<keyword evidence="7" id="KW-1185">Reference proteome</keyword>
<comment type="similarity">
    <text evidence="2">Belongs to the FUN14 family.</text>
</comment>
<organism evidence="6 7">
    <name type="scientific">Sporidiobolus salmonicolor</name>
    <name type="common">Yeast-like fungus</name>
    <name type="synonym">Sporobolomyces salmonicolor</name>
    <dbReference type="NCBI Taxonomy" id="5005"/>
    <lineage>
        <taxon>Eukaryota</taxon>
        <taxon>Fungi</taxon>
        <taxon>Dikarya</taxon>
        <taxon>Basidiomycota</taxon>
        <taxon>Pucciniomycotina</taxon>
        <taxon>Microbotryomycetes</taxon>
        <taxon>Sporidiobolales</taxon>
        <taxon>Sporidiobolaceae</taxon>
        <taxon>Sporobolomyces</taxon>
    </lineage>
</organism>
<dbReference type="PANTHER" id="PTHR21346">
    <property type="entry name" value="FUN14 DOMAIN CONTAINING"/>
    <property type="match status" value="1"/>
</dbReference>
<dbReference type="Pfam" id="PF04930">
    <property type="entry name" value="FUN14"/>
    <property type="match status" value="1"/>
</dbReference>
<proteinExistence type="inferred from homology"/>
<gene>
    <name evidence="6" type="primary">SPOSA6832_04195</name>
</gene>
<keyword evidence="3" id="KW-0812">Transmembrane</keyword>
<dbReference type="EMBL" id="CENE01000025">
    <property type="protein sequence ID" value="CEQ42389.1"/>
    <property type="molecule type" value="Genomic_DNA"/>
</dbReference>
<evidence type="ECO:0000256" key="1">
    <source>
        <dbReference type="ARBA" id="ARBA00004370"/>
    </source>
</evidence>